<dbReference type="OrthoDB" id="10037267at2759"/>
<evidence type="ECO:0000256" key="1">
    <source>
        <dbReference type="PROSITE-ProRule" id="PRU00266"/>
    </source>
</evidence>
<dbReference type="GO" id="GO:0010468">
    <property type="term" value="P:regulation of gene expression"/>
    <property type="evidence" value="ECO:0007669"/>
    <property type="project" value="UniProtKB-ARBA"/>
</dbReference>
<dbReference type="AlphaFoldDB" id="A0A834HU32"/>
<dbReference type="SUPFAM" id="SSF54768">
    <property type="entry name" value="dsRNA-binding domain-like"/>
    <property type="match status" value="1"/>
</dbReference>
<accession>A0A834HU32</accession>
<comment type="caution">
    <text evidence="3">The sequence shown here is derived from an EMBL/GenBank/DDBJ whole genome shotgun (WGS) entry which is preliminary data.</text>
</comment>
<gene>
    <name evidence="3" type="ORF">GWI33_019334</name>
</gene>
<dbReference type="Proteomes" id="UP000625711">
    <property type="component" value="Unassembled WGS sequence"/>
</dbReference>
<organism evidence="3 4">
    <name type="scientific">Rhynchophorus ferrugineus</name>
    <name type="common">Red palm weevil</name>
    <name type="synonym">Curculio ferrugineus</name>
    <dbReference type="NCBI Taxonomy" id="354439"/>
    <lineage>
        <taxon>Eukaryota</taxon>
        <taxon>Metazoa</taxon>
        <taxon>Ecdysozoa</taxon>
        <taxon>Arthropoda</taxon>
        <taxon>Hexapoda</taxon>
        <taxon>Insecta</taxon>
        <taxon>Pterygota</taxon>
        <taxon>Neoptera</taxon>
        <taxon>Endopterygota</taxon>
        <taxon>Coleoptera</taxon>
        <taxon>Polyphaga</taxon>
        <taxon>Cucujiformia</taxon>
        <taxon>Curculionidae</taxon>
        <taxon>Dryophthorinae</taxon>
        <taxon>Rhynchophorus</taxon>
    </lineage>
</organism>
<evidence type="ECO:0000313" key="4">
    <source>
        <dbReference type="Proteomes" id="UP000625711"/>
    </source>
</evidence>
<dbReference type="GO" id="GO:0003723">
    <property type="term" value="F:RNA binding"/>
    <property type="evidence" value="ECO:0007669"/>
    <property type="project" value="UniProtKB-UniRule"/>
</dbReference>
<name>A0A834HU32_RHYFE</name>
<feature type="domain" description="DRBM" evidence="2">
    <location>
        <begin position="1"/>
        <end position="92"/>
    </location>
</feature>
<dbReference type="Pfam" id="PF00035">
    <property type="entry name" value="dsrm"/>
    <property type="match status" value="1"/>
</dbReference>
<dbReference type="CDD" id="cd00048">
    <property type="entry name" value="DSRM_SF"/>
    <property type="match status" value="1"/>
</dbReference>
<proteinExistence type="predicted"/>
<sequence length="119" mass="13656">MSVQYSIVNDILEQIEGKTASPDISEKKSHLHKVNDTVYSNDTLHVRRNDSDMRGPFKVHFNVNDVKFYGEAQTIKNARNEAALKALNYINKNKEEFSFEAMGFCSSFRSSEFVIENDD</sequence>
<evidence type="ECO:0000313" key="3">
    <source>
        <dbReference type="EMBL" id="KAF7267443.1"/>
    </source>
</evidence>
<keyword evidence="1" id="KW-0694">RNA-binding</keyword>
<evidence type="ECO:0000259" key="2">
    <source>
        <dbReference type="PROSITE" id="PS50137"/>
    </source>
</evidence>
<dbReference type="PROSITE" id="PS50137">
    <property type="entry name" value="DS_RBD"/>
    <property type="match status" value="1"/>
</dbReference>
<keyword evidence="4" id="KW-1185">Reference proteome</keyword>
<dbReference type="InterPro" id="IPR014720">
    <property type="entry name" value="dsRBD_dom"/>
</dbReference>
<protein>
    <recommendedName>
        <fullName evidence="2">DRBM domain-containing protein</fullName>
    </recommendedName>
</protein>
<dbReference type="Gene3D" id="3.30.160.20">
    <property type="match status" value="1"/>
</dbReference>
<reference evidence="3" key="1">
    <citation type="submission" date="2020-08" db="EMBL/GenBank/DDBJ databases">
        <title>Genome sequencing and assembly of the red palm weevil Rhynchophorus ferrugineus.</title>
        <authorList>
            <person name="Dias G.B."/>
            <person name="Bergman C.M."/>
            <person name="Manee M."/>
        </authorList>
    </citation>
    <scope>NUCLEOTIDE SEQUENCE</scope>
    <source>
        <strain evidence="3">AA-2017</strain>
        <tissue evidence="3">Whole larva</tissue>
    </source>
</reference>
<dbReference type="EMBL" id="JAACXV010014422">
    <property type="protein sequence ID" value="KAF7267443.1"/>
    <property type="molecule type" value="Genomic_DNA"/>
</dbReference>